<dbReference type="CDD" id="cd20071">
    <property type="entry name" value="SET_SMYD"/>
    <property type="match status" value="1"/>
</dbReference>
<keyword evidence="3" id="KW-1185">Reference proteome</keyword>
<dbReference type="PANTHER" id="PTHR47332:SF4">
    <property type="entry name" value="SET DOMAIN-CONTAINING PROTEIN 5"/>
    <property type="match status" value="1"/>
</dbReference>
<accession>A0ABP0I1T3</accession>
<dbReference type="Proteomes" id="UP001642464">
    <property type="component" value="Unassembled WGS sequence"/>
</dbReference>
<reference evidence="2 3" key="1">
    <citation type="submission" date="2024-02" db="EMBL/GenBank/DDBJ databases">
        <authorList>
            <person name="Chen Y."/>
            <person name="Shah S."/>
            <person name="Dougan E. K."/>
            <person name="Thang M."/>
            <person name="Chan C."/>
        </authorList>
    </citation>
    <scope>NUCLEOTIDE SEQUENCE [LARGE SCALE GENOMIC DNA]</scope>
</reference>
<dbReference type="Gene3D" id="2.170.270.10">
    <property type="entry name" value="SET domain"/>
    <property type="match status" value="1"/>
</dbReference>
<evidence type="ECO:0000313" key="3">
    <source>
        <dbReference type="Proteomes" id="UP001642464"/>
    </source>
</evidence>
<organism evidence="2 3">
    <name type="scientific">Durusdinium trenchii</name>
    <dbReference type="NCBI Taxonomy" id="1381693"/>
    <lineage>
        <taxon>Eukaryota</taxon>
        <taxon>Sar</taxon>
        <taxon>Alveolata</taxon>
        <taxon>Dinophyceae</taxon>
        <taxon>Suessiales</taxon>
        <taxon>Symbiodiniaceae</taxon>
        <taxon>Durusdinium</taxon>
    </lineage>
</organism>
<evidence type="ECO:0000259" key="1">
    <source>
        <dbReference type="PROSITE" id="PS50280"/>
    </source>
</evidence>
<sequence length="356" mass="40280">MATTVREVLPAPATRSRSVSAWTLRRRPAMEETGRIQSEPWGARRTPVRCLTAALFGATRRIHRLKLRSSFEVQPIEGKGLGVVAMRNISQGEMILEDQPMLAIPCKDLDRLTDRDVEEMVKALPQQKQDFFWKLFDAEIFGDKRSAKSRVLTNSYPVEDASGHECFGVFNSIARFNHSCVPNVHNSWDIETQSETLYASRDIFEGQELCTSYLKPKDLYRSSQERRQLLQRLKFRCNCEACSLTGEDAVRSDQRRKELQSLTRQLEESDTTVRPSERAALLQLVEQAIGLIDADFRKNPALKCRVYSAGFELAAELADLEMASKLAKAALEEILLVEGSTSPRTMMLQQCVDLCG</sequence>
<dbReference type="InterPro" id="IPR046341">
    <property type="entry name" value="SET_dom_sf"/>
</dbReference>
<dbReference type="PANTHER" id="PTHR47332">
    <property type="entry name" value="SET DOMAIN-CONTAINING PROTEIN 5"/>
    <property type="match status" value="1"/>
</dbReference>
<dbReference type="InterPro" id="IPR001214">
    <property type="entry name" value="SET_dom"/>
</dbReference>
<evidence type="ECO:0000313" key="2">
    <source>
        <dbReference type="EMBL" id="CAK8996538.1"/>
    </source>
</evidence>
<dbReference type="SUPFAM" id="SSF82199">
    <property type="entry name" value="SET domain"/>
    <property type="match status" value="1"/>
</dbReference>
<dbReference type="Gene3D" id="1.25.40.10">
    <property type="entry name" value="Tetratricopeptide repeat domain"/>
    <property type="match status" value="1"/>
</dbReference>
<dbReference type="InterPro" id="IPR011990">
    <property type="entry name" value="TPR-like_helical_dom_sf"/>
</dbReference>
<comment type="caution">
    <text evidence="2">The sequence shown here is derived from an EMBL/GenBank/DDBJ whole genome shotgun (WGS) entry which is preliminary data.</text>
</comment>
<dbReference type="PROSITE" id="PS50280">
    <property type="entry name" value="SET"/>
    <property type="match status" value="1"/>
</dbReference>
<feature type="domain" description="SET" evidence="1">
    <location>
        <begin position="63"/>
        <end position="214"/>
    </location>
</feature>
<dbReference type="Pfam" id="PF00856">
    <property type="entry name" value="SET"/>
    <property type="match status" value="1"/>
</dbReference>
<proteinExistence type="predicted"/>
<name>A0ABP0I1T3_9DINO</name>
<dbReference type="EMBL" id="CAXAMM010002547">
    <property type="protein sequence ID" value="CAK8996538.1"/>
    <property type="molecule type" value="Genomic_DNA"/>
</dbReference>
<protein>
    <submittedName>
        <fullName evidence="2">SET domain-containing protein 5</fullName>
    </submittedName>
</protein>
<dbReference type="InterPro" id="IPR053185">
    <property type="entry name" value="SET_domain_protein"/>
</dbReference>
<gene>
    <name evidence="2" type="ORF">SCF082_LOCUS4836</name>
</gene>
<dbReference type="SMART" id="SM00317">
    <property type="entry name" value="SET"/>
    <property type="match status" value="1"/>
</dbReference>